<comment type="caution">
    <text evidence="5">The sequence shown here is derived from an EMBL/GenBank/DDBJ whole genome shotgun (WGS) entry which is preliminary data.</text>
</comment>
<keyword evidence="6" id="KW-1185">Reference proteome</keyword>
<organism evidence="5 6">
    <name type="scientific">Dactylonectria macrodidyma</name>
    <dbReference type="NCBI Taxonomy" id="307937"/>
    <lineage>
        <taxon>Eukaryota</taxon>
        <taxon>Fungi</taxon>
        <taxon>Dikarya</taxon>
        <taxon>Ascomycota</taxon>
        <taxon>Pezizomycotina</taxon>
        <taxon>Sordariomycetes</taxon>
        <taxon>Hypocreomycetidae</taxon>
        <taxon>Hypocreales</taxon>
        <taxon>Nectriaceae</taxon>
        <taxon>Dactylonectria</taxon>
    </lineage>
</organism>
<dbReference type="SUPFAM" id="SSF52540">
    <property type="entry name" value="P-loop containing nucleoside triphosphate hydrolases"/>
    <property type="match status" value="1"/>
</dbReference>
<dbReference type="Gene3D" id="3.40.50.300">
    <property type="entry name" value="P-loop containing nucleotide triphosphate hydrolases"/>
    <property type="match status" value="1"/>
</dbReference>
<feature type="non-terminal residue" evidence="5">
    <location>
        <position position="1"/>
    </location>
</feature>
<sequence>MEGAEDHRNGEFLRKLRTTDPRADKSRIERQKGGLLADSYRWILDHDDFRRWLDGEESRLLWIKGDPGKGKTMLLCGIINELEKASVEARSLAYFFCQATDDRLNNATAVLRGLLYLLFVQRPSLVARMRGRYDQAGEQLFLDVNSWDALCNMLIDVLQDPSLWNTHLIVDGLDECEIGLNELLSLIVRLSSSRARVLVSSRNWPSIEDALSVATQKVRLCLELNRDAVSAAVGAYIKYKVEQLVQIKDYDRTTRETVQWHLTSNANDTFLWVALVCQELGDLRVNKWHARAKLDGFPPGLDALYARMTEQIFDSNDAELCRQVLAVVSVAYQPVGLGVLASLVKSPGDFPNDIDSLGKIIGLCGSLLTLREGIVYFVHQSAKEFLLDNVSNKILPQGLGHEHHTIASRSLQVMSTTLRRNIYNLPSPGFPVDQMRNPSPDPLRPVRYACLYWVDHFADGACREAERDDRGIQDDGLIHKFLEQHCLHWLEALSLLGNVSAAIMSMSKLAALVQEPSETSETSDLVERVHDAWRFSRNTGQGASGTWEIARLVRDALRFIRYHKAGIEYSPLQVYSSALVFSPTRSIVRKLFLKEEPRWILTKPIMEKEWSACLQTLEGHGGVVTSVVFSPDGKQVASASEDSTVKVWDAATGRCESTLEG</sequence>
<dbReference type="EMBL" id="JAGMUV010000021">
    <property type="protein sequence ID" value="KAH7124793.1"/>
    <property type="molecule type" value="Genomic_DNA"/>
</dbReference>
<keyword evidence="1 3" id="KW-0853">WD repeat</keyword>
<dbReference type="InterPro" id="IPR027417">
    <property type="entry name" value="P-loop_NTPase"/>
</dbReference>
<dbReference type="OrthoDB" id="538223at2759"/>
<dbReference type="InterPro" id="IPR036322">
    <property type="entry name" value="WD40_repeat_dom_sf"/>
</dbReference>
<dbReference type="SUPFAM" id="SSF50978">
    <property type="entry name" value="WD40 repeat-like"/>
    <property type="match status" value="1"/>
</dbReference>
<proteinExistence type="predicted"/>
<dbReference type="InterPro" id="IPR007111">
    <property type="entry name" value="NACHT_NTPase"/>
</dbReference>
<accession>A0A9P9DT43</accession>
<dbReference type="Proteomes" id="UP000738349">
    <property type="component" value="Unassembled WGS sequence"/>
</dbReference>
<evidence type="ECO:0000256" key="2">
    <source>
        <dbReference type="ARBA" id="ARBA00022737"/>
    </source>
</evidence>
<dbReference type="SMART" id="SM00320">
    <property type="entry name" value="WD40"/>
    <property type="match status" value="1"/>
</dbReference>
<evidence type="ECO:0000256" key="1">
    <source>
        <dbReference type="ARBA" id="ARBA00022574"/>
    </source>
</evidence>
<dbReference type="PANTHER" id="PTHR10039:SF14">
    <property type="entry name" value="NACHT DOMAIN-CONTAINING PROTEIN"/>
    <property type="match status" value="1"/>
</dbReference>
<evidence type="ECO:0000259" key="4">
    <source>
        <dbReference type="PROSITE" id="PS50837"/>
    </source>
</evidence>
<dbReference type="InterPro" id="IPR019775">
    <property type="entry name" value="WD40_repeat_CS"/>
</dbReference>
<evidence type="ECO:0000313" key="6">
    <source>
        <dbReference type="Proteomes" id="UP000738349"/>
    </source>
</evidence>
<protein>
    <submittedName>
        <fullName evidence="5">NACHT domain-containing protein</fullName>
    </submittedName>
</protein>
<dbReference type="Pfam" id="PF00400">
    <property type="entry name" value="WD40"/>
    <property type="match status" value="1"/>
</dbReference>
<dbReference type="PANTHER" id="PTHR10039">
    <property type="entry name" value="AMELOGENIN"/>
    <property type="match status" value="1"/>
</dbReference>
<dbReference type="InterPro" id="IPR001680">
    <property type="entry name" value="WD40_rpt"/>
</dbReference>
<keyword evidence="2" id="KW-0677">Repeat</keyword>
<dbReference type="PROSITE" id="PS50294">
    <property type="entry name" value="WD_REPEATS_REGION"/>
    <property type="match status" value="1"/>
</dbReference>
<evidence type="ECO:0000256" key="3">
    <source>
        <dbReference type="PROSITE-ProRule" id="PRU00221"/>
    </source>
</evidence>
<evidence type="ECO:0000313" key="5">
    <source>
        <dbReference type="EMBL" id="KAH7124793.1"/>
    </source>
</evidence>
<dbReference type="AlphaFoldDB" id="A0A9P9DT43"/>
<dbReference type="Pfam" id="PF24883">
    <property type="entry name" value="NPHP3_N"/>
    <property type="match status" value="1"/>
</dbReference>
<dbReference type="PROSITE" id="PS50837">
    <property type="entry name" value="NACHT"/>
    <property type="match status" value="1"/>
</dbReference>
<dbReference type="PROSITE" id="PS00678">
    <property type="entry name" value="WD_REPEATS_1"/>
    <property type="match status" value="1"/>
</dbReference>
<dbReference type="Gene3D" id="2.130.10.10">
    <property type="entry name" value="YVTN repeat-like/Quinoprotein amine dehydrogenase"/>
    <property type="match status" value="1"/>
</dbReference>
<reference evidence="5" key="1">
    <citation type="journal article" date="2021" name="Nat. Commun.">
        <title>Genetic determinants of endophytism in the Arabidopsis root mycobiome.</title>
        <authorList>
            <person name="Mesny F."/>
            <person name="Miyauchi S."/>
            <person name="Thiergart T."/>
            <person name="Pickel B."/>
            <person name="Atanasova L."/>
            <person name="Karlsson M."/>
            <person name="Huettel B."/>
            <person name="Barry K.W."/>
            <person name="Haridas S."/>
            <person name="Chen C."/>
            <person name="Bauer D."/>
            <person name="Andreopoulos W."/>
            <person name="Pangilinan J."/>
            <person name="LaButti K."/>
            <person name="Riley R."/>
            <person name="Lipzen A."/>
            <person name="Clum A."/>
            <person name="Drula E."/>
            <person name="Henrissat B."/>
            <person name="Kohler A."/>
            <person name="Grigoriev I.V."/>
            <person name="Martin F.M."/>
            <person name="Hacquard S."/>
        </authorList>
    </citation>
    <scope>NUCLEOTIDE SEQUENCE</scope>
    <source>
        <strain evidence="5">MPI-CAGE-AT-0147</strain>
    </source>
</reference>
<dbReference type="InterPro" id="IPR056884">
    <property type="entry name" value="NPHP3-like_N"/>
</dbReference>
<dbReference type="PROSITE" id="PS50082">
    <property type="entry name" value="WD_REPEATS_2"/>
    <property type="match status" value="1"/>
</dbReference>
<dbReference type="InterPro" id="IPR015943">
    <property type="entry name" value="WD40/YVTN_repeat-like_dom_sf"/>
</dbReference>
<feature type="repeat" description="WD" evidence="3">
    <location>
        <begin position="617"/>
        <end position="658"/>
    </location>
</feature>
<gene>
    <name evidence="5" type="ORF">EDB81DRAFT_699225</name>
</gene>
<name>A0A9P9DT43_9HYPO</name>
<feature type="domain" description="NACHT" evidence="4">
    <location>
        <begin position="59"/>
        <end position="278"/>
    </location>
</feature>